<dbReference type="GO" id="GO:0003796">
    <property type="term" value="F:lysozyme activity"/>
    <property type="evidence" value="ECO:0007669"/>
    <property type="project" value="UniProtKB-EC"/>
</dbReference>
<keyword evidence="1" id="KW-0326">Glycosidase</keyword>
<dbReference type="EMBL" id="NNRL01000159">
    <property type="protein sequence ID" value="OYR12320.1"/>
    <property type="molecule type" value="Genomic_DNA"/>
</dbReference>
<proteinExistence type="predicted"/>
<dbReference type="AlphaFoldDB" id="A0A256FC58"/>
<dbReference type="EC" id="3.2.1.17" evidence="1"/>
<dbReference type="Proteomes" id="UP000216478">
    <property type="component" value="Unassembled WGS sequence"/>
</dbReference>
<sequence>MARRINAAGLSLIKQWEGLKTTAYKKASRQRHIRMSQAF</sequence>
<protein>
    <submittedName>
        <fullName evidence="1">Lysozyme domain protein</fullName>
        <ecNumber evidence="1">3.2.1.17</ecNumber>
    </submittedName>
</protein>
<gene>
    <name evidence="1" type="ORF">CEV33_1104</name>
</gene>
<comment type="caution">
    <text evidence="1">The sequence shown here is derived from an EMBL/GenBank/DDBJ whole genome shotgun (WGS) entry which is preliminary data.</text>
</comment>
<organism evidence="1 2">
    <name type="scientific">Brucella grignonensis</name>
    <dbReference type="NCBI Taxonomy" id="94627"/>
    <lineage>
        <taxon>Bacteria</taxon>
        <taxon>Pseudomonadati</taxon>
        <taxon>Pseudomonadota</taxon>
        <taxon>Alphaproteobacteria</taxon>
        <taxon>Hyphomicrobiales</taxon>
        <taxon>Brucellaceae</taxon>
        <taxon>Brucella/Ochrobactrum group</taxon>
        <taxon>Brucella</taxon>
    </lineage>
</organism>
<keyword evidence="2" id="KW-1185">Reference proteome</keyword>
<accession>A0A256FC58</accession>
<evidence type="ECO:0000313" key="1">
    <source>
        <dbReference type="EMBL" id="OYR12320.1"/>
    </source>
</evidence>
<evidence type="ECO:0000313" key="2">
    <source>
        <dbReference type="Proteomes" id="UP000216478"/>
    </source>
</evidence>
<keyword evidence="1" id="KW-0378">Hydrolase</keyword>
<reference evidence="1 2" key="1">
    <citation type="submission" date="2017-07" db="EMBL/GenBank/DDBJ databases">
        <title>Phylogenetic study on the rhizospheric bacterium Ochrobactrum sp. A44.</title>
        <authorList>
            <person name="Krzyzanowska D.M."/>
            <person name="Ossowicki A."/>
            <person name="Rajewska M."/>
            <person name="Maciag T."/>
            <person name="Kaczynski Z."/>
            <person name="Czerwicka M."/>
            <person name="Jafra S."/>
        </authorList>
    </citation>
    <scope>NUCLEOTIDE SEQUENCE [LARGE SCALE GENOMIC DNA]</scope>
    <source>
        <strain evidence="1 2">OgA9a</strain>
    </source>
</reference>
<name>A0A256FC58_9HYPH</name>
<dbReference type="Gene3D" id="1.10.1740.240">
    <property type="match status" value="1"/>
</dbReference>